<keyword evidence="2" id="KW-1185">Reference proteome</keyword>
<sequence>MRPGRMWNGLKPGPPIDSGRGPVRIGTEAKAQDVVKPVETPSPRSWLAACAFGVLRHLRAPGTGQWALHSARLETRTKESDPQGVRKLIGGIP</sequence>
<proteinExistence type="predicted"/>
<protein>
    <submittedName>
        <fullName evidence="1">Uncharacterized protein</fullName>
    </submittedName>
</protein>
<reference evidence="1" key="1">
    <citation type="submission" date="2022-02" db="EMBL/GenBank/DDBJ databases">
        <title>Plant Genome Project.</title>
        <authorList>
            <person name="Zhang R.-G."/>
        </authorList>
    </citation>
    <scope>NUCLEOTIDE SEQUENCE</scope>
    <source>
        <strain evidence="1">AT1</strain>
    </source>
</reference>
<evidence type="ECO:0000313" key="2">
    <source>
        <dbReference type="Proteomes" id="UP001062846"/>
    </source>
</evidence>
<name>A0ACC0LNI2_RHOML</name>
<dbReference type="Proteomes" id="UP001062846">
    <property type="component" value="Chromosome 11"/>
</dbReference>
<gene>
    <name evidence="1" type="ORF">RHMOL_Rhmol11G0015900</name>
</gene>
<organism evidence="1 2">
    <name type="scientific">Rhododendron molle</name>
    <name type="common">Chinese azalea</name>
    <name type="synonym">Azalea mollis</name>
    <dbReference type="NCBI Taxonomy" id="49168"/>
    <lineage>
        <taxon>Eukaryota</taxon>
        <taxon>Viridiplantae</taxon>
        <taxon>Streptophyta</taxon>
        <taxon>Embryophyta</taxon>
        <taxon>Tracheophyta</taxon>
        <taxon>Spermatophyta</taxon>
        <taxon>Magnoliopsida</taxon>
        <taxon>eudicotyledons</taxon>
        <taxon>Gunneridae</taxon>
        <taxon>Pentapetalae</taxon>
        <taxon>asterids</taxon>
        <taxon>Ericales</taxon>
        <taxon>Ericaceae</taxon>
        <taxon>Ericoideae</taxon>
        <taxon>Rhodoreae</taxon>
        <taxon>Rhododendron</taxon>
    </lineage>
</organism>
<evidence type="ECO:0000313" key="1">
    <source>
        <dbReference type="EMBL" id="KAI8529952.1"/>
    </source>
</evidence>
<dbReference type="EMBL" id="CM046398">
    <property type="protein sequence ID" value="KAI8529952.1"/>
    <property type="molecule type" value="Genomic_DNA"/>
</dbReference>
<accession>A0ACC0LNI2</accession>
<comment type="caution">
    <text evidence="1">The sequence shown here is derived from an EMBL/GenBank/DDBJ whole genome shotgun (WGS) entry which is preliminary data.</text>
</comment>